<feature type="binding site" evidence="7">
    <location>
        <position position="36"/>
    </location>
    <ligand>
        <name>ATP</name>
        <dbReference type="ChEBI" id="CHEBI:30616"/>
    </ligand>
</feature>
<dbReference type="CDD" id="cd14014">
    <property type="entry name" value="STKc_PknB_like"/>
    <property type="match status" value="1"/>
</dbReference>
<comment type="caution">
    <text evidence="11">The sequence shown here is derived from an EMBL/GenBank/DDBJ whole genome shotgun (WGS) entry which is preliminary data.</text>
</comment>
<feature type="compositionally biased region" description="Basic and acidic residues" evidence="8">
    <location>
        <begin position="409"/>
        <end position="428"/>
    </location>
</feature>
<dbReference type="Proteomes" id="UP001589709">
    <property type="component" value="Unassembled WGS sequence"/>
</dbReference>
<dbReference type="InterPro" id="IPR017441">
    <property type="entry name" value="Protein_kinase_ATP_BS"/>
</dbReference>
<keyword evidence="4 7" id="KW-0547">Nucleotide-binding</keyword>
<evidence type="ECO:0000256" key="1">
    <source>
        <dbReference type="ARBA" id="ARBA00012513"/>
    </source>
</evidence>
<keyword evidence="12" id="KW-1185">Reference proteome</keyword>
<dbReference type="RefSeq" id="WP_381347531.1">
    <property type="nucleotide sequence ID" value="NZ_JBHMCY010000034.1"/>
</dbReference>
<feature type="compositionally biased region" description="Low complexity" evidence="8">
    <location>
        <begin position="363"/>
        <end position="374"/>
    </location>
</feature>
<sequence>MLIAGRYQLQDPIGRGAMGEVWRAYDQTLGRPVAVKLLLPQDSDPTAASRFRLEAQTAGRLHHPYVVGVLDFGSYEDRLFLVMELVDGDSLARVLADTGPQPAERVARIAAQAAAGLAAAHQQGIVHRDIKPANLLLDADGTLKIGDFGIARFLDDPAAALTATGQIVGTSLYLAPERALGRPAGPASDVYSLGCVLYQLLTGHPPFQADTPIAILHQHLDATPVPPRQLGAELPPAFENYLLGLLAKQPEHRPAAAQVSEWFTAGAWQGRPEPLPATAPAPAAPAASQPARTDGTGPATTYMLPSGPRAAARRRPRTGARSALVRPGVAGTAAAVTLFLAAMVAGMLWFAPDDMAAEGSENSPGATPAVTGTATPPPSGPAASASPAGSATPAARTSPTPVAAYTGEKAQDGEKAQEEKPERRRQGGDEGDDGDDGDD</sequence>
<feature type="compositionally biased region" description="Pro residues" evidence="8">
    <location>
        <begin position="273"/>
        <end position="283"/>
    </location>
</feature>
<evidence type="ECO:0000313" key="11">
    <source>
        <dbReference type="EMBL" id="MFB9464767.1"/>
    </source>
</evidence>
<feature type="compositionally biased region" description="Acidic residues" evidence="8">
    <location>
        <begin position="429"/>
        <end position="439"/>
    </location>
</feature>
<evidence type="ECO:0000256" key="5">
    <source>
        <dbReference type="ARBA" id="ARBA00022777"/>
    </source>
</evidence>
<dbReference type="Gene3D" id="3.30.200.20">
    <property type="entry name" value="Phosphorylase Kinase, domain 1"/>
    <property type="match status" value="1"/>
</dbReference>
<evidence type="ECO:0000256" key="7">
    <source>
        <dbReference type="PROSITE-ProRule" id="PRU10141"/>
    </source>
</evidence>
<dbReference type="Pfam" id="PF00069">
    <property type="entry name" value="Pkinase"/>
    <property type="match status" value="1"/>
</dbReference>
<keyword evidence="9" id="KW-0812">Transmembrane</keyword>
<gene>
    <name evidence="11" type="ORF">ACFF45_19155</name>
</gene>
<evidence type="ECO:0000256" key="3">
    <source>
        <dbReference type="ARBA" id="ARBA00022679"/>
    </source>
</evidence>
<keyword evidence="5 11" id="KW-0418">Kinase</keyword>
<feature type="compositionally biased region" description="Low complexity" evidence="8">
    <location>
        <begin position="381"/>
        <end position="404"/>
    </location>
</feature>
<feature type="region of interest" description="Disordered" evidence="8">
    <location>
        <begin position="268"/>
        <end position="326"/>
    </location>
</feature>
<dbReference type="InterPro" id="IPR011009">
    <property type="entry name" value="Kinase-like_dom_sf"/>
</dbReference>
<dbReference type="GO" id="GO:0004674">
    <property type="term" value="F:protein serine/threonine kinase activity"/>
    <property type="evidence" value="ECO:0007669"/>
    <property type="project" value="UniProtKB-EC"/>
</dbReference>
<dbReference type="PROSITE" id="PS00107">
    <property type="entry name" value="PROTEIN_KINASE_ATP"/>
    <property type="match status" value="1"/>
</dbReference>
<feature type="domain" description="Protein kinase" evidence="10">
    <location>
        <begin position="7"/>
        <end position="263"/>
    </location>
</feature>
<dbReference type="PANTHER" id="PTHR43289">
    <property type="entry name" value="MITOGEN-ACTIVATED PROTEIN KINASE KINASE KINASE 20-RELATED"/>
    <property type="match status" value="1"/>
</dbReference>
<dbReference type="PROSITE" id="PS50011">
    <property type="entry name" value="PROTEIN_KINASE_DOM"/>
    <property type="match status" value="1"/>
</dbReference>
<organism evidence="11 12">
    <name type="scientific">Streptomyces cinereospinus</name>
    <dbReference type="NCBI Taxonomy" id="285561"/>
    <lineage>
        <taxon>Bacteria</taxon>
        <taxon>Bacillati</taxon>
        <taxon>Actinomycetota</taxon>
        <taxon>Actinomycetes</taxon>
        <taxon>Kitasatosporales</taxon>
        <taxon>Streptomycetaceae</taxon>
        <taxon>Streptomyces</taxon>
    </lineage>
</organism>
<keyword evidence="6 7" id="KW-0067">ATP-binding</keyword>
<dbReference type="EC" id="2.7.11.1" evidence="1"/>
<evidence type="ECO:0000256" key="8">
    <source>
        <dbReference type="SAM" id="MobiDB-lite"/>
    </source>
</evidence>
<feature type="region of interest" description="Disordered" evidence="8">
    <location>
        <begin position="358"/>
        <end position="439"/>
    </location>
</feature>
<proteinExistence type="predicted"/>
<evidence type="ECO:0000256" key="9">
    <source>
        <dbReference type="SAM" id="Phobius"/>
    </source>
</evidence>
<dbReference type="PANTHER" id="PTHR43289:SF6">
    <property type="entry name" value="SERINE_THREONINE-PROTEIN KINASE NEKL-3"/>
    <property type="match status" value="1"/>
</dbReference>
<dbReference type="InterPro" id="IPR008271">
    <property type="entry name" value="Ser/Thr_kinase_AS"/>
</dbReference>
<reference evidence="11 12" key="1">
    <citation type="submission" date="2024-09" db="EMBL/GenBank/DDBJ databases">
        <authorList>
            <person name="Sun Q."/>
            <person name="Mori K."/>
        </authorList>
    </citation>
    <scope>NUCLEOTIDE SEQUENCE [LARGE SCALE GENOMIC DNA]</scope>
    <source>
        <strain evidence="11 12">JCM 6917</strain>
    </source>
</reference>
<feature type="transmembrane region" description="Helical" evidence="9">
    <location>
        <begin position="323"/>
        <end position="350"/>
    </location>
</feature>
<name>A0ABV5N3A8_9ACTN</name>
<keyword evidence="3 11" id="KW-0808">Transferase</keyword>
<dbReference type="PROSITE" id="PS00108">
    <property type="entry name" value="PROTEIN_KINASE_ST"/>
    <property type="match status" value="1"/>
</dbReference>
<keyword evidence="9" id="KW-0472">Membrane</keyword>
<keyword evidence="9" id="KW-1133">Transmembrane helix</keyword>
<protein>
    <recommendedName>
        <fullName evidence="1">non-specific serine/threonine protein kinase</fullName>
        <ecNumber evidence="1">2.7.11.1</ecNumber>
    </recommendedName>
</protein>
<evidence type="ECO:0000259" key="10">
    <source>
        <dbReference type="PROSITE" id="PS50011"/>
    </source>
</evidence>
<dbReference type="InterPro" id="IPR000719">
    <property type="entry name" value="Prot_kinase_dom"/>
</dbReference>
<keyword evidence="2" id="KW-0723">Serine/threonine-protein kinase</keyword>
<accession>A0ABV5N3A8</accession>
<dbReference type="Gene3D" id="1.10.510.10">
    <property type="entry name" value="Transferase(Phosphotransferase) domain 1"/>
    <property type="match status" value="1"/>
</dbReference>
<evidence type="ECO:0000256" key="2">
    <source>
        <dbReference type="ARBA" id="ARBA00022527"/>
    </source>
</evidence>
<dbReference type="EMBL" id="JBHMCY010000034">
    <property type="protein sequence ID" value="MFB9464767.1"/>
    <property type="molecule type" value="Genomic_DNA"/>
</dbReference>
<evidence type="ECO:0000256" key="4">
    <source>
        <dbReference type="ARBA" id="ARBA00022741"/>
    </source>
</evidence>
<evidence type="ECO:0000256" key="6">
    <source>
        <dbReference type="ARBA" id="ARBA00022840"/>
    </source>
</evidence>
<evidence type="ECO:0000313" key="12">
    <source>
        <dbReference type="Proteomes" id="UP001589709"/>
    </source>
</evidence>
<dbReference type="SMART" id="SM00220">
    <property type="entry name" value="S_TKc"/>
    <property type="match status" value="1"/>
</dbReference>
<dbReference type="SUPFAM" id="SSF56112">
    <property type="entry name" value="Protein kinase-like (PK-like)"/>
    <property type="match status" value="1"/>
</dbReference>